<evidence type="ECO:0000313" key="2">
    <source>
        <dbReference type="Proteomes" id="UP000297777"/>
    </source>
</evidence>
<dbReference type="Proteomes" id="UP000297777">
    <property type="component" value="Unassembled WGS sequence"/>
</dbReference>
<protein>
    <submittedName>
        <fullName evidence="1">Uncharacterized protein</fullName>
    </submittedName>
</protein>
<accession>A0A4Z1EEL9</accession>
<reference evidence="1 2" key="1">
    <citation type="submission" date="2017-12" db="EMBL/GenBank/DDBJ databases">
        <title>Comparative genomics of Botrytis spp.</title>
        <authorList>
            <person name="Valero-Jimenez C.A."/>
            <person name="Tapia P."/>
            <person name="Veloso J."/>
            <person name="Silva-Moreno E."/>
            <person name="Staats M."/>
            <person name="Valdes J.H."/>
            <person name="Van Kan J.A.L."/>
        </authorList>
    </citation>
    <scope>NUCLEOTIDE SEQUENCE [LARGE SCALE GENOMIC DNA]</scope>
    <source>
        <strain evidence="1 2">Bt9001</strain>
    </source>
</reference>
<evidence type="ECO:0000313" key="1">
    <source>
        <dbReference type="EMBL" id="TGO10864.1"/>
    </source>
</evidence>
<keyword evidence="2" id="KW-1185">Reference proteome</keyword>
<sequence length="67" mass="7736">MRDKIHLAPDFDVVRGYPQNRSLSRHGTDEILIHTNFDTLTEAVFPQHSSHAQQAYSWDVRESKTAL</sequence>
<organism evidence="1 2">
    <name type="scientific">Botrytis tulipae</name>
    <dbReference type="NCBI Taxonomy" id="87230"/>
    <lineage>
        <taxon>Eukaryota</taxon>
        <taxon>Fungi</taxon>
        <taxon>Dikarya</taxon>
        <taxon>Ascomycota</taxon>
        <taxon>Pezizomycotina</taxon>
        <taxon>Leotiomycetes</taxon>
        <taxon>Helotiales</taxon>
        <taxon>Sclerotiniaceae</taxon>
        <taxon>Botrytis</taxon>
    </lineage>
</organism>
<proteinExistence type="predicted"/>
<name>A0A4Z1EEL9_9HELO</name>
<dbReference type="AlphaFoldDB" id="A0A4Z1EEL9"/>
<comment type="caution">
    <text evidence="1">The sequence shown here is derived from an EMBL/GenBank/DDBJ whole genome shotgun (WGS) entry which is preliminary data.</text>
</comment>
<gene>
    <name evidence="1" type="ORF">BTUL_0123g00050</name>
</gene>
<dbReference type="EMBL" id="PQXH01000123">
    <property type="protein sequence ID" value="TGO10864.1"/>
    <property type="molecule type" value="Genomic_DNA"/>
</dbReference>